<accession>A0A0K1JDK5</accession>
<gene>
    <name evidence="2" type="ORF">VV02_00975</name>
</gene>
<feature type="transmembrane region" description="Helical" evidence="1">
    <location>
        <begin position="267"/>
        <end position="285"/>
    </location>
</feature>
<feature type="transmembrane region" description="Helical" evidence="1">
    <location>
        <begin position="428"/>
        <end position="447"/>
    </location>
</feature>
<feature type="transmembrane region" description="Helical" evidence="1">
    <location>
        <begin position="35"/>
        <end position="58"/>
    </location>
</feature>
<keyword evidence="3" id="KW-1185">Reference proteome</keyword>
<keyword evidence="1" id="KW-0472">Membrane</keyword>
<feature type="transmembrane region" description="Helical" evidence="1">
    <location>
        <begin position="291"/>
        <end position="309"/>
    </location>
</feature>
<dbReference type="RefSeq" id="WP_052589313.1">
    <property type="nucleotide sequence ID" value="NZ_CP011112.1"/>
</dbReference>
<reference evidence="2 3" key="1">
    <citation type="submission" date="2015-03" db="EMBL/GenBank/DDBJ databases">
        <title>Luteipulveratus halotolerans sp. nov., a novel actinobacterium (Dermacoccaceae) from Sarawak, Malaysia.</title>
        <authorList>
            <person name="Juboi H."/>
            <person name="Basik A."/>
            <person name="Shamsul S.S."/>
            <person name="Arnold P."/>
            <person name="Schmitt E.K."/>
            <person name="Sanglier J.-J."/>
            <person name="Yeo T."/>
        </authorList>
    </citation>
    <scope>NUCLEOTIDE SEQUENCE [LARGE SCALE GENOMIC DNA]</scope>
    <source>
        <strain evidence="2 3">MN07-A0370</strain>
    </source>
</reference>
<name>A0A0K1JDK5_9MICO</name>
<feature type="transmembrane region" description="Helical" evidence="1">
    <location>
        <begin position="398"/>
        <end position="422"/>
    </location>
</feature>
<feature type="transmembrane region" description="Helical" evidence="1">
    <location>
        <begin position="152"/>
        <end position="173"/>
    </location>
</feature>
<feature type="transmembrane region" description="Helical" evidence="1">
    <location>
        <begin position="335"/>
        <end position="357"/>
    </location>
</feature>
<dbReference type="KEGG" id="lmoi:VV02_00975"/>
<dbReference type="EMBL" id="CP011112">
    <property type="protein sequence ID" value="AKU14781.1"/>
    <property type="molecule type" value="Genomic_DNA"/>
</dbReference>
<evidence type="ECO:0000256" key="1">
    <source>
        <dbReference type="SAM" id="Phobius"/>
    </source>
</evidence>
<dbReference type="STRING" id="571913.VV02_00975"/>
<evidence type="ECO:0000313" key="3">
    <source>
        <dbReference type="Proteomes" id="UP000066480"/>
    </source>
</evidence>
<dbReference type="AlphaFoldDB" id="A0A0K1JDK5"/>
<feature type="transmembrane region" description="Helical" evidence="1">
    <location>
        <begin position="123"/>
        <end position="146"/>
    </location>
</feature>
<feature type="transmembrane region" description="Helical" evidence="1">
    <location>
        <begin position="363"/>
        <end position="386"/>
    </location>
</feature>
<dbReference type="Proteomes" id="UP000066480">
    <property type="component" value="Chromosome"/>
</dbReference>
<protein>
    <submittedName>
        <fullName evidence="2">Uncharacterized protein</fullName>
    </submittedName>
</protein>
<organism evidence="2 3">
    <name type="scientific">Luteipulveratus mongoliensis</name>
    <dbReference type="NCBI Taxonomy" id="571913"/>
    <lineage>
        <taxon>Bacteria</taxon>
        <taxon>Bacillati</taxon>
        <taxon>Actinomycetota</taxon>
        <taxon>Actinomycetes</taxon>
        <taxon>Micrococcales</taxon>
        <taxon>Dermacoccaceae</taxon>
        <taxon>Luteipulveratus</taxon>
    </lineage>
</organism>
<evidence type="ECO:0000313" key="2">
    <source>
        <dbReference type="EMBL" id="AKU14781.1"/>
    </source>
</evidence>
<sequence>MSDSVGRLDDTERLFAVTELAYDGHSQLGRAAYSIYISALFAGIYGTTLSQAIFQAVVDNATARDRWDTWALPVGLLLVVVLIAGLFRLGRLRGPVLPDLSLVDLVLPASIDRRRVLLPWWQATDLVATVGAGVVGISIGGGMAVAHLTSGLSAVIGAVGGALLGWLSVQVWLRGQVLGAEGPPSPRDIARSGAALAQLRQPELREQVVLSQTMTAALYAGDASYLRREVQLGKPRFRRIRLPAWGSGPSVLAADVLALLRAPWSTAVGLVLLCVGAPAACWAVGQDDRLALLLGLSLLVMGAGVGRLVRGLRSLADGAGNVTLLGMSAPREATLHLVVGLVPVVVIWGVATIFVGGGVAPSLVSLVAVVLLLAAQQLLVAFLGGLPSELMGLGGGAGLVLFWALLPHLGVLVVGLIAGGLAALGGDAVGPLVSLSALLLLLGAQRLRARTAPER</sequence>
<keyword evidence="1" id="KW-1133">Transmembrane helix</keyword>
<proteinExistence type="predicted"/>
<keyword evidence="1" id="KW-0812">Transmembrane</keyword>
<feature type="transmembrane region" description="Helical" evidence="1">
    <location>
        <begin position="70"/>
        <end position="89"/>
    </location>
</feature>